<dbReference type="BioCyc" id="LINT1001599:G11K9-1575-MONOMER"/>
<protein>
    <submittedName>
        <fullName evidence="2">Topoisomerase DNA-binding C4 zinc finger domain protein</fullName>
    </submittedName>
</protein>
<evidence type="ECO:0000259" key="1">
    <source>
        <dbReference type="Pfam" id="PF01396"/>
    </source>
</evidence>
<proteinExistence type="predicted"/>
<evidence type="ECO:0000313" key="3">
    <source>
        <dbReference type="Proteomes" id="UP000011776"/>
    </source>
</evidence>
<keyword evidence="2" id="KW-0238">DNA-binding</keyword>
<gene>
    <name evidence="2" type="ORF">LEP1GSC151_0624</name>
</gene>
<organism evidence="2 3">
    <name type="scientific">Leptospira interrogans serovar Grippotyphosa str. LT2186</name>
    <dbReference type="NCBI Taxonomy" id="1001599"/>
    <lineage>
        <taxon>Bacteria</taxon>
        <taxon>Pseudomonadati</taxon>
        <taxon>Spirochaetota</taxon>
        <taxon>Spirochaetia</taxon>
        <taxon>Leptospirales</taxon>
        <taxon>Leptospiraceae</taxon>
        <taxon>Leptospira</taxon>
    </lineage>
</organism>
<dbReference type="Proteomes" id="UP000011776">
    <property type="component" value="Unassembled WGS sequence"/>
</dbReference>
<keyword evidence="2" id="KW-0413">Isomerase</keyword>
<evidence type="ECO:0000313" key="2">
    <source>
        <dbReference type="EMBL" id="EMG08389.1"/>
    </source>
</evidence>
<dbReference type="EMBL" id="AFME02000385">
    <property type="protein sequence ID" value="EMG08389.1"/>
    <property type="molecule type" value="Genomic_DNA"/>
</dbReference>
<dbReference type="GO" id="GO:0006265">
    <property type="term" value="P:DNA topological change"/>
    <property type="evidence" value="ECO:0007669"/>
    <property type="project" value="InterPro"/>
</dbReference>
<dbReference type="GO" id="GO:0005694">
    <property type="term" value="C:chromosome"/>
    <property type="evidence" value="ECO:0007669"/>
    <property type="project" value="InterPro"/>
</dbReference>
<dbReference type="AlphaFoldDB" id="M3FLN6"/>
<accession>M3FLN6</accession>
<dbReference type="InterPro" id="IPR013498">
    <property type="entry name" value="Topo_IA_Znf"/>
</dbReference>
<reference evidence="2 3" key="1">
    <citation type="submission" date="2013-02" db="EMBL/GenBank/DDBJ databases">
        <authorList>
            <person name="Harkins D.M."/>
            <person name="Durkin A.S."/>
            <person name="Brinkac L.M."/>
            <person name="Haft D.H."/>
            <person name="Selengut J.D."/>
            <person name="Sanka R."/>
            <person name="DePew J."/>
            <person name="Purushe J."/>
            <person name="Tulsiani S.M."/>
            <person name="Graham G.C."/>
            <person name="Burns M.-A."/>
            <person name="Dohnt M.F."/>
            <person name="Smythe L.D."/>
            <person name="McKay D.B."/>
            <person name="Craig S.B."/>
            <person name="Vinetz J.M."/>
            <person name="Sutton G.G."/>
            <person name="Nierman W.C."/>
            <person name="Fouts D.E."/>
        </authorList>
    </citation>
    <scope>NUCLEOTIDE SEQUENCE [LARGE SCALE GENOMIC DNA]</scope>
    <source>
        <strain evidence="2 3">LT2186</strain>
    </source>
</reference>
<name>M3FLN6_LEPIR</name>
<dbReference type="GO" id="GO:0003677">
    <property type="term" value="F:DNA binding"/>
    <property type="evidence" value="ECO:0007669"/>
    <property type="project" value="UniProtKB-KW"/>
</dbReference>
<comment type="caution">
    <text evidence="2">The sequence shown here is derived from an EMBL/GenBank/DDBJ whole genome shotgun (WGS) entry which is preliminary data.</text>
</comment>
<dbReference type="Pfam" id="PF01396">
    <property type="entry name" value="Zn_ribbon_Top1"/>
    <property type="match status" value="1"/>
</dbReference>
<dbReference type="GO" id="GO:0003916">
    <property type="term" value="F:DNA topoisomerase activity"/>
    <property type="evidence" value="ECO:0007669"/>
    <property type="project" value="InterPro"/>
</dbReference>
<sequence>MFQKEWATVLQKKKETGWGICPVCRNGILQKKKSSRKKEFYQCNRFPDCEFVSYELPESLE</sequence>
<feature type="domain" description="DNA topoisomerase type IA zn finger" evidence="1">
    <location>
        <begin position="19"/>
        <end position="53"/>
    </location>
</feature>